<reference evidence="8 9" key="1">
    <citation type="journal article" date="2016" name="Genome Announc.">
        <title>Draft Whole-Genome Sequence of Trichoderma gamsii T6085, a Promising Biocontrol Agent of Fusarium Head Blight on Wheat.</title>
        <authorList>
            <person name="Baroncelli R."/>
            <person name="Zapparata A."/>
            <person name="Piaggeschi G."/>
            <person name="Sarrocco S."/>
            <person name="Vannacci G."/>
        </authorList>
    </citation>
    <scope>NUCLEOTIDE SEQUENCE [LARGE SCALE GENOMIC DNA]</scope>
    <source>
        <strain evidence="8 9">T6085</strain>
    </source>
</reference>
<dbReference type="GO" id="GO:0033609">
    <property type="term" value="P:oxalate metabolic process"/>
    <property type="evidence" value="ECO:0007669"/>
    <property type="project" value="InterPro"/>
</dbReference>
<comment type="caution">
    <text evidence="8">The sequence shown here is derived from an EMBL/GenBank/DDBJ whole genome shotgun (WGS) entry which is preliminary data.</text>
</comment>
<feature type="binding site" evidence="6">
    <location>
        <position position="462"/>
    </location>
    <ligand>
        <name>Mn(2+)</name>
        <dbReference type="ChEBI" id="CHEBI:29035"/>
        <label>1</label>
    </ligand>
</feature>
<dbReference type="CDD" id="cd20304">
    <property type="entry name" value="cupin_OxDC_N"/>
    <property type="match status" value="1"/>
</dbReference>
<keyword evidence="3" id="KW-0288">FMN</keyword>
<keyword evidence="6" id="KW-0464">Manganese</keyword>
<dbReference type="Pfam" id="PF00724">
    <property type="entry name" value="Oxidored_FMN"/>
    <property type="match status" value="1"/>
</dbReference>
<proteinExistence type="inferred from homology"/>
<protein>
    <recommendedName>
        <fullName evidence="7">Cupin type-1 domain-containing protein</fullName>
    </recommendedName>
</protein>
<feature type="binding site" evidence="6">
    <location>
        <position position="505"/>
    </location>
    <ligand>
        <name>Mn(2+)</name>
        <dbReference type="ChEBI" id="CHEBI:29035"/>
        <label>1</label>
    </ligand>
</feature>
<dbReference type="PANTHER" id="PTHR43656:SF2">
    <property type="entry name" value="BINDING OXIDOREDUCTASE, PUTATIVE (AFU_ORTHOLOGUE AFUA_2G08260)-RELATED"/>
    <property type="match status" value="1"/>
</dbReference>
<keyword evidence="6" id="KW-0479">Metal-binding</keyword>
<feature type="binding site" evidence="6">
    <location>
        <position position="685"/>
    </location>
    <ligand>
        <name>Mn(2+)</name>
        <dbReference type="ChEBI" id="CHEBI:29035"/>
        <label>2</label>
    </ligand>
</feature>
<dbReference type="AlphaFoldDB" id="A0A2P4ZD02"/>
<dbReference type="InterPro" id="IPR014710">
    <property type="entry name" value="RmlC-like_jellyroll"/>
</dbReference>
<dbReference type="Pfam" id="PF00190">
    <property type="entry name" value="Cupin_1"/>
    <property type="match status" value="2"/>
</dbReference>
<feature type="binding site" evidence="6">
    <location>
        <position position="646"/>
    </location>
    <ligand>
        <name>Mn(2+)</name>
        <dbReference type="ChEBI" id="CHEBI:29035"/>
        <label>2</label>
    </ligand>
</feature>
<comment type="cofactor">
    <cofactor evidence="6">
        <name>Mn(2+)</name>
        <dbReference type="ChEBI" id="CHEBI:29035"/>
    </cofactor>
    <text evidence="6">Binds 2 manganese ions per subunit.</text>
</comment>
<feature type="binding site" evidence="6">
    <location>
        <position position="639"/>
    </location>
    <ligand>
        <name>Mn(2+)</name>
        <dbReference type="ChEBI" id="CHEBI:29035"/>
        <label>2</label>
    </ligand>
</feature>
<dbReference type="GO" id="GO:0016491">
    <property type="term" value="F:oxidoreductase activity"/>
    <property type="evidence" value="ECO:0007669"/>
    <property type="project" value="UniProtKB-KW"/>
</dbReference>
<dbReference type="Proteomes" id="UP000054821">
    <property type="component" value="Unassembled WGS sequence"/>
</dbReference>
<dbReference type="InterPro" id="IPR001155">
    <property type="entry name" value="OxRdtase_FMN_N"/>
</dbReference>
<sequence>MTVSDLKIQEPITLPCGLTLPNRLSKAAMAENWADNEYLPTESMLKIYETWAEGGWGSVLTGNVQVDVRYLGSTWDVSPDENIDREKTLASWKKWAKASSKNGTPVIMQINHPGRQSPGGAGKRGFFDKAIAPSAIPLRIGDGIVAKIASAIKFGTPKEMTVEDIQQVIAQFVETSKLAAEAGFAGVELHGAHGYLLSQFLNPSSNHRQDEFGGSPKARAKIIVDIIKAVREAVPKSFCVGIKLNSADFRNKEQLAACIEQLEEITGAGIDFLEISGGSYEDPEMIQGPKSASTLSREAFFLDFAKEIRGRFRSVPLMVTGGFRSREAMESALREDACDIIGIGRPAVLNPSLPKNLIFNKEVKTEDAKAYARKAPDLLLPKLLGIKIMAGGAETNPNNLGEQSTDNGVVPNLKWSFSDSRTRILKGGWVREQVVTDLPSSPDVSGAQFHLEKGAIRELHWHRVAEWGFVYAGHVTVSAVNENGGYEGAELGYGDIWYFPKGVAHSVQGLDTENEFLLVFDDGDFDKIGTTFHVDDWIAHTPRSVLAKNFGVDESVFDSIPPADPYIINGTISTHNVTGASPPLSGDSSFVYRTLQHAPEKIGGSGGELHKIDSTNFPISKTIAAALVTLKPGALRELHWHPNAAEWLYFHKGTAQATVFIGNAAARTFNFRAGDTAAFPDNSGHYIENTSDTEDLVWIEIYKSDRVADISLTQWLALTPPDIVAQTLKVPLEFVEKLKKEKQVLVQ</sequence>
<dbReference type="RefSeq" id="XP_024404805.1">
    <property type="nucleotide sequence ID" value="XM_024550471.1"/>
</dbReference>
<dbReference type="Gene3D" id="2.60.120.10">
    <property type="entry name" value="Jelly Rolls"/>
    <property type="match status" value="2"/>
</dbReference>
<dbReference type="InterPro" id="IPR006045">
    <property type="entry name" value="Cupin_1"/>
</dbReference>
<feature type="domain" description="Cupin type-1" evidence="7">
    <location>
        <begin position="415"/>
        <end position="558"/>
    </location>
</feature>
<dbReference type="SUPFAM" id="SSF51182">
    <property type="entry name" value="RmlC-like cupins"/>
    <property type="match status" value="1"/>
</dbReference>
<evidence type="ECO:0000256" key="2">
    <source>
        <dbReference type="ARBA" id="ARBA00022630"/>
    </source>
</evidence>
<evidence type="ECO:0000313" key="9">
    <source>
        <dbReference type="Proteomes" id="UP000054821"/>
    </source>
</evidence>
<dbReference type="GO" id="GO:0046872">
    <property type="term" value="F:metal ion binding"/>
    <property type="evidence" value="ECO:0007669"/>
    <property type="project" value="UniProtKB-KW"/>
</dbReference>
<dbReference type="NCBIfam" id="TIGR03404">
    <property type="entry name" value="bicupin_oxalic"/>
    <property type="match status" value="1"/>
</dbReference>
<evidence type="ECO:0000256" key="6">
    <source>
        <dbReference type="PIRSR" id="PIRSR617774-2"/>
    </source>
</evidence>
<keyword evidence="2" id="KW-0285">Flavoprotein</keyword>
<gene>
    <name evidence="8" type="ORF">TGAM01_v209036</name>
</gene>
<dbReference type="STRING" id="398673.A0A2P4ZD02"/>
<dbReference type="GeneID" id="29987443"/>
<keyword evidence="4" id="KW-0560">Oxidoreductase</keyword>
<dbReference type="CDD" id="cd04733">
    <property type="entry name" value="OYE_like_2_FMN"/>
    <property type="match status" value="1"/>
</dbReference>
<dbReference type="SUPFAM" id="SSF51395">
    <property type="entry name" value="FMN-linked oxidoreductases"/>
    <property type="match status" value="1"/>
</dbReference>
<feature type="binding site" evidence="6">
    <location>
        <position position="460"/>
    </location>
    <ligand>
        <name>Mn(2+)</name>
        <dbReference type="ChEBI" id="CHEBI:29035"/>
        <label>1</label>
    </ligand>
</feature>
<accession>A0A2P4ZD02</accession>
<dbReference type="EMBL" id="JPDN02000041">
    <property type="protein sequence ID" value="PON22162.1"/>
    <property type="molecule type" value="Genomic_DNA"/>
</dbReference>
<dbReference type="InterPro" id="IPR013785">
    <property type="entry name" value="Aldolase_TIM"/>
</dbReference>
<dbReference type="PANTHER" id="PTHR43656">
    <property type="entry name" value="BINDING OXIDOREDUCTASE, PUTATIVE (AFU_ORTHOLOGUE AFUA_2G08260)-RELATED"/>
    <property type="match status" value="1"/>
</dbReference>
<dbReference type="Gene3D" id="3.20.20.70">
    <property type="entry name" value="Aldolase class I"/>
    <property type="match status" value="1"/>
</dbReference>
<feature type="binding site" evidence="6">
    <location>
        <position position="641"/>
    </location>
    <ligand>
        <name>Mn(2+)</name>
        <dbReference type="ChEBI" id="CHEBI:29035"/>
        <label>2</label>
    </ligand>
</feature>
<feature type="binding site" evidence="6">
    <location>
        <position position="466"/>
    </location>
    <ligand>
        <name>Mn(2+)</name>
        <dbReference type="ChEBI" id="CHEBI:29035"/>
        <label>1</label>
    </ligand>
</feature>
<evidence type="ECO:0000256" key="1">
    <source>
        <dbReference type="ARBA" id="ARBA00005979"/>
    </source>
</evidence>
<evidence type="ECO:0000256" key="5">
    <source>
        <dbReference type="PIRSR" id="PIRSR617774-1"/>
    </source>
</evidence>
<dbReference type="InterPro" id="IPR011051">
    <property type="entry name" value="RmlC_Cupin_sf"/>
</dbReference>
<feature type="domain" description="Cupin type-1" evidence="7">
    <location>
        <begin position="593"/>
        <end position="736"/>
    </location>
</feature>
<dbReference type="InterPro" id="IPR051799">
    <property type="entry name" value="NADH_flavin_oxidoreductase"/>
</dbReference>
<evidence type="ECO:0000256" key="4">
    <source>
        <dbReference type="ARBA" id="ARBA00023002"/>
    </source>
</evidence>
<evidence type="ECO:0000313" key="8">
    <source>
        <dbReference type="EMBL" id="PON22162.1"/>
    </source>
</evidence>
<comment type="similarity">
    <text evidence="1">Belongs to the NADH:flavin oxidoreductase/NADH oxidase family.</text>
</comment>
<organism evidence="8 9">
    <name type="scientific">Trichoderma gamsii</name>
    <dbReference type="NCBI Taxonomy" id="398673"/>
    <lineage>
        <taxon>Eukaryota</taxon>
        <taxon>Fungi</taxon>
        <taxon>Dikarya</taxon>
        <taxon>Ascomycota</taxon>
        <taxon>Pezizomycotina</taxon>
        <taxon>Sordariomycetes</taxon>
        <taxon>Hypocreomycetidae</taxon>
        <taxon>Hypocreales</taxon>
        <taxon>Hypocreaceae</taxon>
        <taxon>Trichoderma</taxon>
    </lineage>
</organism>
<keyword evidence="9" id="KW-1185">Reference proteome</keyword>
<evidence type="ECO:0000256" key="3">
    <source>
        <dbReference type="ARBA" id="ARBA00022643"/>
    </source>
</evidence>
<dbReference type="CDD" id="cd20305">
    <property type="entry name" value="cupin_OxDC_C"/>
    <property type="match status" value="1"/>
</dbReference>
<dbReference type="InterPro" id="IPR017774">
    <property type="entry name" value="Bicupin_oxalate_deCO2ase/Oxase"/>
</dbReference>
<name>A0A2P4ZD02_9HYPO</name>
<dbReference type="SMART" id="SM00835">
    <property type="entry name" value="Cupin_1"/>
    <property type="match status" value="2"/>
</dbReference>
<evidence type="ECO:0000259" key="7">
    <source>
        <dbReference type="SMART" id="SM00835"/>
    </source>
</evidence>
<dbReference type="GO" id="GO:0010181">
    <property type="term" value="F:FMN binding"/>
    <property type="evidence" value="ECO:0007669"/>
    <property type="project" value="InterPro"/>
</dbReference>
<feature type="active site" description="Proton donor" evidence="5">
    <location>
        <position position="700"/>
    </location>
</feature>